<dbReference type="InterPro" id="IPR006260">
    <property type="entry name" value="TonB/TolA_C"/>
</dbReference>
<feature type="domain" description="TonB C-terminal" evidence="11">
    <location>
        <begin position="207"/>
        <end position="298"/>
    </location>
</feature>
<evidence type="ECO:0000256" key="4">
    <source>
        <dbReference type="ARBA" id="ARBA00022475"/>
    </source>
</evidence>
<keyword evidence="5" id="KW-0997">Cell inner membrane</keyword>
<name>A0A4R6STA0_9SPHI</name>
<dbReference type="PANTHER" id="PTHR33446:SF2">
    <property type="entry name" value="PROTEIN TONB"/>
    <property type="match status" value="1"/>
</dbReference>
<dbReference type="InterPro" id="IPR051045">
    <property type="entry name" value="TonB-dependent_transducer"/>
</dbReference>
<proteinExistence type="inferred from homology"/>
<dbReference type="GO" id="GO:0098797">
    <property type="term" value="C:plasma membrane protein complex"/>
    <property type="evidence" value="ECO:0007669"/>
    <property type="project" value="TreeGrafter"/>
</dbReference>
<dbReference type="EMBL" id="SNYC01000005">
    <property type="protein sequence ID" value="TDQ08143.1"/>
    <property type="molecule type" value="Genomic_DNA"/>
</dbReference>
<dbReference type="GO" id="GO:0015891">
    <property type="term" value="P:siderophore transport"/>
    <property type="evidence" value="ECO:0007669"/>
    <property type="project" value="InterPro"/>
</dbReference>
<evidence type="ECO:0000313" key="13">
    <source>
        <dbReference type="Proteomes" id="UP000295620"/>
    </source>
</evidence>
<evidence type="ECO:0000256" key="10">
    <source>
        <dbReference type="SAM" id="Phobius"/>
    </source>
</evidence>
<dbReference type="OrthoDB" id="649093at2"/>
<keyword evidence="13" id="KW-1185">Reference proteome</keyword>
<dbReference type="GO" id="GO:0030288">
    <property type="term" value="C:outer membrane-bounded periplasmic space"/>
    <property type="evidence" value="ECO:0007669"/>
    <property type="project" value="InterPro"/>
</dbReference>
<evidence type="ECO:0000256" key="2">
    <source>
        <dbReference type="ARBA" id="ARBA00006555"/>
    </source>
</evidence>
<comment type="caution">
    <text evidence="12">The sequence shown here is derived from an EMBL/GenBank/DDBJ whole genome shotgun (WGS) entry which is preliminary data.</text>
</comment>
<comment type="subcellular location">
    <subcellularLocation>
        <location evidence="1">Cell inner membrane</location>
        <topology evidence="1">Single-pass membrane protein</topology>
        <orientation evidence="1">Periplasmic side</orientation>
    </subcellularLocation>
</comment>
<evidence type="ECO:0000313" key="12">
    <source>
        <dbReference type="EMBL" id="TDQ08143.1"/>
    </source>
</evidence>
<dbReference type="Pfam" id="PF03544">
    <property type="entry name" value="TonB_C"/>
    <property type="match status" value="1"/>
</dbReference>
<gene>
    <name evidence="12" type="ORF">ATK78_2646</name>
</gene>
<accession>A0A4R6STA0</accession>
<evidence type="ECO:0000259" key="11">
    <source>
        <dbReference type="PROSITE" id="PS52015"/>
    </source>
</evidence>
<sequence>MESRFILHLLIELILKTMLNISSNLYNAEWLKLVFKGRNQSYGAYVLRAEAAGTTMRALFIAAPLFVLLFAGPMIYKFIKPEVILKVEADRVVKVIDIPPVPPVEKPKVEEKIEPAPKVENVKTVALPSRPVPVEDAAIVDPPTLKEVENAAIGPVTQAGVETNLATVSEGGNGTGVGTGNGTGDGAVADNSIHEITDIQAYPEFEGGPKAWSKFILKNLRYPYMAQEQGIQGKVFISFVVEKDGSVSNVTITRGIGAGCDEEAARVIKKSPKWKPGKQNNQNVRVRFNMPLSFNLTQ</sequence>
<dbReference type="AlphaFoldDB" id="A0A4R6STA0"/>
<dbReference type="PANTHER" id="PTHR33446">
    <property type="entry name" value="PROTEIN TONB-RELATED"/>
    <property type="match status" value="1"/>
</dbReference>
<keyword evidence="6 10" id="KW-0812">Transmembrane</keyword>
<dbReference type="PRINTS" id="PR01374">
    <property type="entry name" value="TONBPROTEIN"/>
</dbReference>
<evidence type="ECO:0000256" key="5">
    <source>
        <dbReference type="ARBA" id="ARBA00022519"/>
    </source>
</evidence>
<evidence type="ECO:0000256" key="7">
    <source>
        <dbReference type="ARBA" id="ARBA00022927"/>
    </source>
</evidence>
<dbReference type="GO" id="GO:0055085">
    <property type="term" value="P:transmembrane transport"/>
    <property type="evidence" value="ECO:0007669"/>
    <property type="project" value="InterPro"/>
</dbReference>
<dbReference type="NCBIfam" id="TIGR01352">
    <property type="entry name" value="tonB_Cterm"/>
    <property type="match status" value="1"/>
</dbReference>
<comment type="similarity">
    <text evidence="2">Belongs to the TonB family.</text>
</comment>
<dbReference type="PROSITE" id="PS52015">
    <property type="entry name" value="TONB_CTD"/>
    <property type="match status" value="1"/>
</dbReference>
<evidence type="ECO:0000256" key="3">
    <source>
        <dbReference type="ARBA" id="ARBA00022448"/>
    </source>
</evidence>
<organism evidence="12 13">
    <name type="scientific">Pedobacter metabolipauper</name>
    <dbReference type="NCBI Taxonomy" id="425513"/>
    <lineage>
        <taxon>Bacteria</taxon>
        <taxon>Pseudomonadati</taxon>
        <taxon>Bacteroidota</taxon>
        <taxon>Sphingobacteriia</taxon>
        <taxon>Sphingobacteriales</taxon>
        <taxon>Sphingobacteriaceae</taxon>
        <taxon>Pedobacter</taxon>
    </lineage>
</organism>
<keyword evidence="7" id="KW-0653">Protein transport</keyword>
<protein>
    <submittedName>
        <fullName evidence="12">Outer membrane transport energization protein TonB</fullName>
    </submittedName>
</protein>
<dbReference type="GO" id="GO:0031992">
    <property type="term" value="F:energy transducer activity"/>
    <property type="evidence" value="ECO:0007669"/>
    <property type="project" value="InterPro"/>
</dbReference>
<dbReference type="GO" id="GO:0015031">
    <property type="term" value="P:protein transport"/>
    <property type="evidence" value="ECO:0007669"/>
    <property type="project" value="UniProtKB-KW"/>
</dbReference>
<keyword evidence="8 10" id="KW-1133">Transmembrane helix</keyword>
<reference evidence="12 13" key="1">
    <citation type="submission" date="2019-03" db="EMBL/GenBank/DDBJ databases">
        <title>Genomic Encyclopedia of Archaeal and Bacterial Type Strains, Phase II (KMG-II): from individual species to whole genera.</title>
        <authorList>
            <person name="Goeker M."/>
        </authorList>
    </citation>
    <scope>NUCLEOTIDE SEQUENCE [LARGE SCALE GENOMIC DNA]</scope>
    <source>
        <strain evidence="12 13">DSM 19035</strain>
    </source>
</reference>
<dbReference type="Gene3D" id="3.30.1150.10">
    <property type="match status" value="1"/>
</dbReference>
<feature type="transmembrane region" description="Helical" evidence="10">
    <location>
        <begin position="58"/>
        <end position="76"/>
    </location>
</feature>
<evidence type="ECO:0000256" key="9">
    <source>
        <dbReference type="ARBA" id="ARBA00023136"/>
    </source>
</evidence>
<keyword evidence="9 10" id="KW-0472">Membrane</keyword>
<dbReference type="SUPFAM" id="SSF74653">
    <property type="entry name" value="TolA/TonB C-terminal domain"/>
    <property type="match status" value="1"/>
</dbReference>
<evidence type="ECO:0000256" key="8">
    <source>
        <dbReference type="ARBA" id="ARBA00022989"/>
    </source>
</evidence>
<dbReference type="InterPro" id="IPR037682">
    <property type="entry name" value="TonB_C"/>
</dbReference>
<evidence type="ECO:0000256" key="1">
    <source>
        <dbReference type="ARBA" id="ARBA00004383"/>
    </source>
</evidence>
<keyword evidence="4" id="KW-1003">Cell membrane</keyword>
<evidence type="ECO:0000256" key="6">
    <source>
        <dbReference type="ARBA" id="ARBA00022692"/>
    </source>
</evidence>
<keyword evidence="3" id="KW-0813">Transport</keyword>
<dbReference type="InterPro" id="IPR003538">
    <property type="entry name" value="TonB"/>
</dbReference>
<dbReference type="Proteomes" id="UP000295620">
    <property type="component" value="Unassembled WGS sequence"/>
</dbReference>